<accession>A0AAP2DME2</accession>
<organism evidence="1 2">
    <name type="scientific">Chryseosolibacter histidini</name>
    <dbReference type="NCBI Taxonomy" id="2782349"/>
    <lineage>
        <taxon>Bacteria</taxon>
        <taxon>Pseudomonadati</taxon>
        <taxon>Bacteroidota</taxon>
        <taxon>Cytophagia</taxon>
        <taxon>Cytophagales</taxon>
        <taxon>Chryseotaleaceae</taxon>
        <taxon>Chryseosolibacter</taxon>
    </lineage>
</organism>
<sequence>MFKNLFFCLLLVTGICCDRNNSQVNEVTANSMPQFEELTVRQLLDFLAQLKHEEVKEVASRTYSAFDFGTMLPAEAPPPVCDSPTEVFYDEAGHVVRIVKIYRQQFGYEFRVAATTNGINGFTILSVRELKSPIVSTAHDLYSIILIHKGIPIFLTLQRYGSKEYTSFHDLSSIVLLDRNLNAQRVLRIREAKTTSCGTLIYNGCDVVSERIYNTPNEQLLSDRLKVVELLTQLMHTDYGKPVRELKVNVAEYAFLPLWTFEDRHGYLKDK</sequence>
<name>A0AAP2DME2_9BACT</name>
<evidence type="ECO:0000313" key="1">
    <source>
        <dbReference type="EMBL" id="MBT1699015.1"/>
    </source>
</evidence>
<dbReference type="RefSeq" id="WP_254166300.1">
    <property type="nucleotide sequence ID" value="NZ_JAHESF010000020.1"/>
</dbReference>
<dbReference type="AlphaFoldDB" id="A0AAP2DME2"/>
<dbReference type="EMBL" id="JAHESF010000020">
    <property type="protein sequence ID" value="MBT1699015.1"/>
    <property type="molecule type" value="Genomic_DNA"/>
</dbReference>
<protein>
    <submittedName>
        <fullName evidence="1">Uncharacterized protein</fullName>
    </submittedName>
</protein>
<evidence type="ECO:0000313" key="2">
    <source>
        <dbReference type="Proteomes" id="UP001319200"/>
    </source>
</evidence>
<keyword evidence="2" id="KW-1185">Reference proteome</keyword>
<dbReference type="Proteomes" id="UP001319200">
    <property type="component" value="Unassembled WGS sequence"/>
</dbReference>
<comment type="caution">
    <text evidence="1">The sequence shown here is derived from an EMBL/GenBank/DDBJ whole genome shotgun (WGS) entry which is preliminary data.</text>
</comment>
<proteinExistence type="predicted"/>
<gene>
    <name evidence="1" type="ORF">KK083_19125</name>
</gene>
<reference evidence="1 2" key="1">
    <citation type="submission" date="2021-05" db="EMBL/GenBank/DDBJ databases">
        <title>A Polyphasic approach of four new species of the genus Ohtaekwangia: Ohtaekwangia histidinii sp. nov., Ohtaekwangia cretensis sp. nov., Ohtaekwangia indiensis sp. nov., Ohtaekwangia reichenbachii sp. nov. from diverse environment.</title>
        <authorList>
            <person name="Octaviana S."/>
        </authorList>
    </citation>
    <scope>NUCLEOTIDE SEQUENCE [LARGE SCALE GENOMIC DNA]</scope>
    <source>
        <strain evidence="1 2">PWU4</strain>
    </source>
</reference>